<organism evidence="6 7">
    <name type="scientific">Ramularia collo-cygni</name>
    <dbReference type="NCBI Taxonomy" id="112498"/>
    <lineage>
        <taxon>Eukaryota</taxon>
        <taxon>Fungi</taxon>
        <taxon>Dikarya</taxon>
        <taxon>Ascomycota</taxon>
        <taxon>Pezizomycotina</taxon>
        <taxon>Dothideomycetes</taxon>
        <taxon>Dothideomycetidae</taxon>
        <taxon>Mycosphaerellales</taxon>
        <taxon>Mycosphaerellaceae</taxon>
        <taxon>Ramularia</taxon>
    </lineage>
</organism>
<proteinExistence type="inferred from homology"/>
<dbReference type="GO" id="GO:0000932">
    <property type="term" value="C:P-body"/>
    <property type="evidence" value="ECO:0007669"/>
    <property type="project" value="TreeGrafter"/>
</dbReference>
<sequence>MPPKRNSSRPTHLQPQAAQSDYDTDTANNTDNQPTALVSPPPVRSNEELNLLVVRRWCPDITGIIAIAPFAGLYTCSPETQQWEKSETQGTLFICQLIGKPFPRYRVIILNRKGPENFHLDLISTENIEITEEYVIVQIQGEDDTPLIYGLWIYSDGDTSPDTRTVISKTIMECAMRAEQDAQNAELSGMMGEHDTSYGTSQTIETNESSYATNGRYAQTRLPAEPTVHRQQLAGQQIDLATLFAKPQMQPAAQTQQPLLPHHLANLPANAPPDSEAYRQSTQFVTPAEFDTSIRVPPPAQAAPQQNSLLDLFKNAKRG</sequence>
<accession>A0A2D3VKT9</accession>
<dbReference type="GO" id="GO:0031087">
    <property type="term" value="P:deadenylation-independent decapping of nuclear-transcribed mRNA"/>
    <property type="evidence" value="ECO:0007669"/>
    <property type="project" value="TreeGrafter"/>
</dbReference>
<keyword evidence="4" id="KW-0507">mRNA processing</keyword>
<reference evidence="6 7" key="1">
    <citation type="submission" date="2016-03" db="EMBL/GenBank/DDBJ databases">
        <authorList>
            <person name="Ploux O."/>
        </authorList>
    </citation>
    <scope>NUCLEOTIDE SEQUENCE [LARGE SCALE GENOMIC DNA]</scope>
    <source>
        <strain evidence="6 7">URUG2</strain>
    </source>
</reference>
<dbReference type="EMBL" id="FJUY01000012">
    <property type="protein sequence ID" value="CZT21723.1"/>
    <property type="molecule type" value="Genomic_DNA"/>
</dbReference>
<dbReference type="RefSeq" id="XP_023628612.1">
    <property type="nucleotide sequence ID" value="XM_023772844.1"/>
</dbReference>
<dbReference type="GO" id="GO:0003729">
    <property type="term" value="F:mRNA binding"/>
    <property type="evidence" value="ECO:0007669"/>
    <property type="project" value="TreeGrafter"/>
</dbReference>
<dbReference type="STRING" id="112498.A0A2D3VKT9"/>
<dbReference type="Pfam" id="PF06058">
    <property type="entry name" value="DCP1"/>
    <property type="match status" value="1"/>
</dbReference>
<evidence type="ECO:0000256" key="2">
    <source>
        <dbReference type="ARBA" id="ARBA00008778"/>
    </source>
</evidence>
<gene>
    <name evidence="6" type="ORF">RCC_07588</name>
</gene>
<evidence type="ECO:0000256" key="5">
    <source>
        <dbReference type="SAM" id="MobiDB-lite"/>
    </source>
</evidence>
<comment type="subcellular location">
    <subcellularLocation>
        <location evidence="1">Cytoplasm</location>
    </subcellularLocation>
</comment>
<evidence type="ECO:0008006" key="8">
    <source>
        <dbReference type="Google" id="ProtNLM"/>
    </source>
</evidence>
<dbReference type="SUPFAM" id="SSF50729">
    <property type="entry name" value="PH domain-like"/>
    <property type="match status" value="1"/>
</dbReference>
<evidence type="ECO:0000313" key="7">
    <source>
        <dbReference type="Proteomes" id="UP000225277"/>
    </source>
</evidence>
<keyword evidence="3" id="KW-0963">Cytoplasm</keyword>
<dbReference type="OrthoDB" id="440673at2759"/>
<dbReference type="GeneID" id="35602703"/>
<comment type="similarity">
    <text evidence="2">Belongs to the DCP1 family.</text>
</comment>
<dbReference type="Gene3D" id="2.30.29.30">
    <property type="entry name" value="Pleckstrin-homology domain (PH domain)/Phosphotyrosine-binding domain (PTB)"/>
    <property type="match status" value="1"/>
</dbReference>
<dbReference type="CDD" id="cd13182">
    <property type="entry name" value="EVH1-like_Dcp1"/>
    <property type="match status" value="1"/>
</dbReference>
<evidence type="ECO:0000313" key="6">
    <source>
        <dbReference type="EMBL" id="CZT21723.1"/>
    </source>
</evidence>
<name>A0A2D3VKT9_9PEZI</name>
<dbReference type="PANTHER" id="PTHR16290:SF0">
    <property type="entry name" value="DECAPPING PROTEIN 1, ISOFORM A"/>
    <property type="match status" value="1"/>
</dbReference>
<keyword evidence="7" id="KW-1185">Reference proteome</keyword>
<feature type="region of interest" description="Disordered" evidence="5">
    <location>
        <begin position="294"/>
        <end position="319"/>
    </location>
</feature>
<protein>
    <recommendedName>
        <fullName evidence="8">Decapping enzyme Dcp1</fullName>
    </recommendedName>
</protein>
<feature type="region of interest" description="Disordered" evidence="5">
    <location>
        <begin position="1"/>
        <end position="42"/>
    </location>
</feature>
<evidence type="ECO:0000256" key="1">
    <source>
        <dbReference type="ARBA" id="ARBA00004496"/>
    </source>
</evidence>
<dbReference type="PANTHER" id="PTHR16290">
    <property type="entry name" value="TRANSCRIPTION FACTOR SMIF DECAPPING ENZYME DCP1"/>
    <property type="match status" value="1"/>
</dbReference>
<dbReference type="InterPro" id="IPR010334">
    <property type="entry name" value="Dcp1"/>
</dbReference>
<evidence type="ECO:0000256" key="4">
    <source>
        <dbReference type="ARBA" id="ARBA00022664"/>
    </source>
</evidence>
<dbReference type="Proteomes" id="UP000225277">
    <property type="component" value="Unassembled WGS sequence"/>
</dbReference>
<feature type="compositionally biased region" description="Polar residues" evidence="5">
    <location>
        <begin position="8"/>
        <end position="21"/>
    </location>
</feature>
<dbReference type="GO" id="GO:0008047">
    <property type="term" value="F:enzyme activator activity"/>
    <property type="evidence" value="ECO:0007669"/>
    <property type="project" value="InterPro"/>
</dbReference>
<dbReference type="AlphaFoldDB" id="A0A2D3VKT9"/>
<evidence type="ECO:0000256" key="3">
    <source>
        <dbReference type="ARBA" id="ARBA00022490"/>
    </source>
</evidence>
<dbReference type="GO" id="GO:0006397">
    <property type="term" value="P:mRNA processing"/>
    <property type="evidence" value="ECO:0007669"/>
    <property type="project" value="UniProtKB-KW"/>
</dbReference>
<dbReference type="InterPro" id="IPR011993">
    <property type="entry name" value="PH-like_dom_sf"/>
</dbReference>
<dbReference type="GO" id="GO:0000290">
    <property type="term" value="P:deadenylation-dependent decapping of nuclear-transcribed mRNA"/>
    <property type="evidence" value="ECO:0007669"/>
    <property type="project" value="InterPro"/>
</dbReference>